<dbReference type="RefSeq" id="WP_310373144.1">
    <property type="nucleotide sequence ID" value="NZ_JAVDXT010000002.1"/>
</dbReference>
<accession>A0ABU2C825</accession>
<evidence type="ECO:0000313" key="2">
    <source>
        <dbReference type="Proteomes" id="UP001180487"/>
    </source>
</evidence>
<reference evidence="1 2" key="1">
    <citation type="submission" date="2023-07" db="EMBL/GenBank/DDBJ databases">
        <title>Sorghum-associated microbial communities from plants grown in Nebraska, USA.</title>
        <authorList>
            <person name="Schachtman D."/>
        </authorList>
    </citation>
    <scope>NUCLEOTIDE SEQUENCE [LARGE SCALE GENOMIC DNA]</scope>
    <source>
        <strain evidence="1 2">BE313</strain>
    </source>
</reference>
<keyword evidence="2" id="KW-1185">Reference proteome</keyword>
<organism evidence="1 2">
    <name type="scientific">Rhodoferax ferrireducens</name>
    <dbReference type="NCBI Taxonomy" id="192843"/>
    <lineage>
        <taxon>Bacteria</taxon>
        <taxon>Pseudomonadati</taxon>
        <taxon>Pseudomonadota</taxon>
        <taxon>Betaproteobacteria</taxon>
        <taxon>Burkholderiales</taxon>
        <taxon>Comamonadaceae</taxon>
        <taxon>Rhodoferax</taxon>
    </lineage>
</organism>
<sequence length="73" mass="7925">MEQEQAKPIEEYVPGVANGRNFMAKLCRLGDGPWTIDLVHVEGLAPLHDTGRNWPSRAEAVQAAEQLVAALAS</sequence>
<proteinExistence type="predicted"/>
<protein>
    <submittedName>
        <fullName evidence="1">Uncharacterized protein</fullName>
    </submittedName>
</protein>
<evidence type="ECO:0000313" key="1">
    <source>
        <dbReference type="EMBL" id="MDR7377484.1"/>
    </source>
</evidence>
<dbReference type="Proteomes" id="UP001180487">
    <property type="component" value="Unassembled WGS sequence"/>
</dbReference>
<dbReference type="EMBL" id="JAVDXT010000002">
    <property type="protein sequence ID" value="MDR7377484.1"/>
    <property type="molecule type" value="Genomic_DNA"/>
</dbReference>
<gene>
    <name evidence="1" type="ORF">J2X19_002163</name>
</gene>
<comment type="caution">
    <text evidence="1">The sequence shown here is derived from an EMBL/GenBank/DDBJ whole genome shotgun (WGS) entry which is preliminary data.</text>
</comment>
<name>A0ABU2C825_9BURK</name>